<dbReference type="Pfam" id="PF11196">
    <property type="entry name" value="DUF2834"/>
    <property type="match status" value="1"/>
</dbReference>
<dbReference type="InterPro" id="IPR021362">
    <property type="entry name" value="DUF2834"/>
</dbReference>
<dbReference type="Proteomes" id="UP000466931">
    <property type="component" value="Chromosome"/>
</dbReference>
<keyword evidence="2" id="KW-1185">Reference proteome</keyword>
<accession>A0A7I7Y2X1</accession>
<gene>
    <name evidence="1" type="ORF">MCNF_46400</name>
</gene>
<reference evidence="1" key="2">
    <citation type="submission" date="2020-02" db="EMBL/GenBank/DDBJ databases">
        <authorList>
            <person name="Matsumoto Y."/>
            <person name="Motooka D."/>
            <person name="Nakamura S."/>
        </authorList>
    </citation>
    <scope>NUCLEOTIDE SEQUENCE</scope>
    <source>
        <strain evidence="1">JCM 13671</strain>
    </source>
</reference>
<dbReference type="EMBL" id="AP022612">
    <property type="protein sequence ID" value="BBZ36035.1"/>
    <property type="molecule type" value="Genomic_DNA"/>
</dbReference>
<protein>
    <submittedName>
        <fullName evidence="1">Uncharacterized protein</fullName>
    </submittedName>
</protein>
<dbReference type="AlphaFoldDB" id="A0A7I7Y2X1"/>
<evidence type="ECO:0000313" key="1">
    <source>
        <dbReference type="EMBL" id="BBZ36035.1"/>
    </source>
</evidence>
<proteinExistence type="predicted"/>
<sequence>MSTSRKLLCTLYAVIALAALVATWTQNIAYLEANPLRFLANFFGDTRANEATQSITVDIVLLFLAAAIFMVIEARKHNIGLVWLYIVGGMLIAISVTFPLFLIARERRLAEKGDVNPALPVLDKALLAAFTVFAAVAVVWVDLA</sequence>
<organism evidence="1 2">
    <name type="scientific">Mycolicibacterium confluentis</name>
    <dbReference type="NCBI Taxonomy" id="28047"/>
    <lineage>
        <taxon>Bacteria</taxon>
        <taxon>Bacillati</taxon>
        <taxon>Actinomycetota</taxon>
        <taxon>Actinomycetes</taxon>
        <taxon>Mycobacteriales</taxon>
        <taxon>Mycobacteriaceae</taxon>
        <taxon>Mycolicibacterium</taxon>
    </lineage>
</organism>
<dbReference type="OrthoDB" id="4231743at2"/>
<reference evidence="1" key="1">
    <citation type="journal article" date="2019" name="Emerg. Microbes Infect.">
        <title>Comprehensive subspecies identification of 175 nontuberculous mycobacteria species based on 7547 genomic profiles.</title>
        <authorList>
            <person name="Matsumoto Y."/>
            <person name="Kinjo T."/>
            <person name="Motooka D."/>
            <person name="Nabeya D."/>
            <person name="Jung N."/>
            <person name="Uechi K."/>
            <person name="Horii T."/>
            <person name="Iida T."/>
            <person name="Fujita J."/>
            <person name="Nakamura S."/>
        </authorList>
    </citation>
    <scope>NUCLEOTIDE SEQUENCE [LARGE SCALE GENOMIC DNA]</scope>
    <source>
        <strain evidence="1">JCM 13671</strain>
    </source>
</reference>
<name>A0A7I7Y2X1_9MYCO</name>
<dbReference type="RefSeq" id="WP_085151401.1">
    <property type="nucleotide sequence ID" value="NZ_AP022612.1"/>
</dbReference>
<evidence type="ECO:0000313" key="2">
    <source>
        <dbReference type="Proteomes" id="UP000466931"/>
    </source>
</evidence>